<gene>
    <name evidence="1" type="ORF">FSP39_004204</name>
</gene>
<reference evidence="1" key="1">
    <citation type="submission" date="2019-08" db="EMBL/GenBank/DDBJ databases">
        <title>The improved chromosome-level genome for the pearl oyster Pinctada fucata martensii using PacBio sequencing and Hi-C.</title>
        <authorList>
            <person name="Zheng Z."/>
        </authorList>
    </citation>
    <scope>NUCLEOTIDE SEQUENCE</scope>
    <source>
        <strain evidence="1">ZZ-2019</strain>
        <tissue evidence="1">Adductor muscle</tissue>
    </source>
</reference>
<name>A0AA89C6K0_PINIB</name>
<evidence type="ECO:0000313" key="1">
    <source>
        <dbReference type="EMBL" id="KAK3096870.1"/>
    </source>
</evidence>
<accession>A0AA89C6K0</accession>
<feature type="non-terminal residue" evidence="1">
    <location>
        <position position="1"/>
    </location>
</feature>
<dbReference type="EMBL" id="VSWD01000007">
    <property type="protein sequence ID" value="KAK3096870.1"/>
    <property type="molecule type" value="Genomic_DNA"/>
</dbReference>
<sequence>YMFQTFFKEIHVAEINKRELGKIQIKLVGNEGVDTDQTTENRRKMIQSCIDFLRQRPQNIWKNAEFSIYDTGFNGIIIRSGKGKHAFLCIMDEKEQPVISDVSQKKCIIM</sequence>
<keyword evidence="2" id="KW-1185">Reference proteome</keyword>
<dbReference type="Proteomes" id="UP001186944">
    <property type="component" value="Unassembled WGS sequence"/>
</dbReference>
<proteinExistence type="predicted"/>
<protein>
    <submittedName>
        <fullName evidence="1">Uncharacterized protein</fullName>
    </submittedName>
</protein>
<comment type="caution">
    <text evidence="1">The sequence shown here is derived from an EMBL/GenBank/DDBJ whole genome shotgun (WGS) entry which is preliminary data.</text>
</comment>
<organism evidence="1 2">
    <name type="scientific">Pinctada imbricata</name>
    <name type="common">Atlantic pearl-oyster</name>
    <name type="synonym">Pinctada martensii</name>
    <dbReference type="NCBI Taxonomy" id="66713"/>
    <lineage>
        <taxon>Eukaryota</taxon>
        <taxon>Metazoa</taxon>
        <taxon>Spiralia</taxon>
        <taxon>Lophotrochozoa</taxon>
        <taxon>Mollusca</taxon>
        <taxon>Bivalvia</taxon>
        <taxon>Autobranchia</taxon>
        <taxon>Pteriomorphia</taxon>
        <taxon>Pterioida</taxon>
        <taxon>Pterioidea</taxon>
        <taxon>Pteriidae</taxon>
        <taxon>Pinctada</taxon>
    </lineage>
</organism>
<dbReference type="AlphaFoldDB" id="A0AA89C6K0"/>
<evidence type="ECO:0000313" key="2">
    <source>
        <dbReference type="Proteomes" id="UP001186944"/>
    </source>
</evidence>